<feature type="transmembrane region" description="Helical" evidence="2">
    <location>
        <begin position="145"/>
        <end position="164"/>
    </location>
</feature>
<feature type="transmembrane region" description="Helical" evidence="2">
    <location>
        <begin position="121"/>
        <end position="138"/>
    </location>
</feature>
<name>A0A6M5Z4R7_9BACT</name>
<keyword evidence="2" id="KW-0812">Transmembrane</keyword>
<evidence type="ECO:0000256" key="1">
    <source>
        <dbReference type="SAM" id="MobiDB-lite"/>
    </source>
</evidence>
<dbReference type="RefSeq" id="WP_171475203.1">
    <property type="nucleotide sequence ID" value="NZ_CP053452.2"/>
</dbReference>
<proteinExistence type="predicted"/>
<dbReference type="Proteomes" id="UP000503447">
    <property type="component" value="Chromosome"/>
</dbReference>
<sequence length="303" mass="33722">MSTAPTPPLSSGTTPPGHAPAPQAPQKRAITLISHSMLFYWWPIWLLGFIMAGITYLENHRLAVLPAHSKVTLIEGGTEPNATAYRVAVQNPPTNSLNRAAQVTQSAGDEDAFPTRVSQRVWMAPMFCVVLLLTVVITNVPLRGLWSFLVLLMLLVIALLINLIPDGWNKLLSALGNLHIYINMAGYLFIATVVFILWAVSVFIFDQRTYLIVTPGQIQVCEHVGASIRSFDTTGLAFEKQRDDLFRHWLLGFFSGDLIVRTSGAERETIRLPNVLWIGWRLEEVQALLREKATVQSTTVVTH</sequence>
<organism evidence="3 4">
    <name type="scientific">Frigoriglobus tundricola</name>
    <dbReference type="NCBI Taxonomy" id="2774151"/>
    <lineage>
        <taxon>Bacteria</taxon>
        <taxon>Pseudomonadati</taxon>
        <taxon>Planctomycetota</taxon>
        <taxon>Planctomycetia</taxon>
        <taxon>Gemmatales</taxon>
        <taxon>Gemmataceae</taxon>
        <taxon>Frigoriglobus</taxon>
    </lineage>
</organism>
<keyword evidence="2" id="KW-0472">Membrane</keyword>
<reference evidence="4" key="1">
    <citation type="submission" date="2020-05" db="EMBL/GenBank/DDBJ databases">
        <title>Frigoriglobus tundricola gen. nov., sp. nov., a psychrotolerant cellulolytic planctomycete of the family Gemmataceae with two divergent copies of 16S rRNA gene.</title>
        <authorList>
            <person name="Kulichevskaya I.S."/>
            <person name="Ivanova A.A."/>
            <person name="Naumoff D.G."/>
            <person name="Beletsky A.V."/>
            <person name="Rijpstra W.I.C."/>
            <person name="Sinninghe Damste J.S."/>
            <person name="Mardanov A.V."/>
            <person name="Ravin N.V."/>
            <person name="Dedysh S.N."/>
        </authorList>
    </citation>
    <scope>NUCLEOTIDE SEQUENCE [LARGE SCALE GENOMIC DNA]</scope>
    <source>
        <strain evidence="4">PL17</strain>
    </source>
</reference>
<dbReference type="KEGG" id="ftj:FTUN_8094"/>
<feature type="transmembrane region" description="Helical" evidence="2">
    <location>
        <begin position="184"/>
        <end position="205"/>
    </location>
</feature>
<feature type="transmembrane region" description="Helical" evidence="2">
    <location>
        <begin position="37"/>
        <end position="57"/>
    </location>
</feature>
<evidence type="ECO:0000256" key="2">
    <source>
        <dbReference type="SAM" id="Phobius"/>
    </source>
</evidence>
<keyword evidence="2" id="KW-1133">Transmembrane helix</keyword>
<evidence type="ECO:0000313" key="4">
    <source>
        <dbReference type="Proteomes" id="UP000503447"/>
    </source>
</evidence>
<dbReference type="AlphaFoldDB" id="A0A6M5Z4R7"/>
<accession>A0A6M5Z4R7</accession>
<feature type="region of interest" description="Disordered" evidence="1">
    <location>
        <begin position="1"/>
        <end position="23"/>
    </location>
</feature>
<dbReference type="EMBL" id="CP053452">
    <property type="protein sequence ID" value="QJX00464.1"/>
    <property type="molecule type" value="Genomic_DNA"/>
</dbReference>
<gene>
    <name evidence="3" type="ORF">FTUN_8094</name>
</gene>
<keyword evidence="4" id="KW-1185">Reference proteome</keyword>
<protein>
    <submittedName>
        <fullName evidence="3">Uncharacterized protein</fullName>
    </submittedName>
</protein>
<evidence type="ECO:0000313" key="3">
    <source>
        <dbReference type="EMBL" id="QJX00464.1"/>
    </source>
</evidence>